<comment type="caution">
    <text evidence="2">The sequence shown here is derived from an EMBL/GenBank/DDBJ whole genome shotgun (WGS) entry which is preliminary data.</text>
</comment>
<dbReference type="OrthoDB" id="2497186at2759"/>
<feature type="signal peptide" evidence="1">
    <location>
        <begin position="1"/>
        <end position="30"/>
    </location>
</feature>
<gene>
    <name evidence="2" type="ORF">VP01_2056g4</name>
</gene>
<dbReference type="Proteomes" id="UP000037035">
    <property type="component" value="Unassembled WGS sequence"/>
</dbReference>
<keyword evidence="3" id="KW-1185">Reference proteome</keyword>
<dbReference type="AlphaFoldDB" id="A0A0L6VCM0"/>
<keyword evidence="1" id="KW-0732">Signal</keyword>
<evidence type="ECO:0000313" key="2">
    <source>
        <dbReference type="EMBL" id="KNZ57855.1"/>
    </source>
</evidence>
<dbReference type="EMBL" id="LAVV01006900">
    <property type="protein sequence ID" value="KNZ57855.1"/>
    <property type="molecule type" value="Genomic_DNA"/>
</dbReference>
<accession>A0A0L6VCM0</accession>
<dbReference type="VEuPathDB" id="FungiDB:VP01_2056g4"/>
<proteinExistence type="predicted"/>
<protein>
    <submittedName>
        <fullName evidence="2">Uncharacterized protein</fullName>
    </submittedName>
</protein>
<reference evidence="2 3" key="1">
    <citation type="submission" date="2015-08" db="EMBL/GenBank/DDBJ databases">
        <title>Next Generation Sequencing and Analysis of the Genome of Puccinia sorghi L Schw, the Causal Agent of Maize Common Rust.</title>
        <authorList>
            <person name="Rochi L."/>
            <person name="Burguener G."/>
            <person name="Darino M."/>
            <person name="Turjanski A."/>
            <person name="Kreff E."/>
            <person name="Dieguez M.J."/>
            <person name="Sacco F."/>
        </authorList>
    </citation>
    <scope>NUCLEOTIDE SEQUENCE [LARGE SCALE GENOMIC DNA]</scope>
    <source>
        <strain evidence="2 3">RO10H11247</strain>
    </source>
</reference>
<evidence type="ECO:0000256" key="1">
    <source>
        <dbReference type="SAM" id="SignalP"/>
    </source>
</evidence>
<name>A0A0L6VCM0_9BASI</name>
<feature type="chain" id="PRO_5005568479" evidence="1">
    <location>
        <begin position="31"/>
        <end position="192"/>
    </location>
</feature>
<organism evidence="2 3">
    <name type="scientific">Puccinia sorghi</name>
    <dbReference type="NCBI Taxonomy" id="27349"/>
    <lineage>
        <taxon>Eukaryota</taxon>
        <taxon>Fungi</taxon>
        <taxon>Dikarya</taxon>
        <taxon>Basidiomycota</taxon>
        <taxon>Pucciniomycotina</taxon>
        <taxon>Pucciniomycetes</taxon>
        <taxon>Pucciniales</taxon>
        <taxon>Pucciniaceae</taxon>
        <taxon>Puccinia</taxon>
    </lineage>
</organism>
<sequence length="192" mass="21222">MMRNTLLVDLSTFMAVLCVLLLGQGGGVRTGTGEADQDGAGIDEDVTVQCGRRWSTEDVYKNPYFVSCDDGKHDYTCDARACHMEEKGDPDLNPVGKGLFLDKCAKIDQDGKVVSRASYRIFPRTYQVDGAGDIIAHGFAPTNQLPDDVSRFKCPRDAKINSRRVVSGLISSGITWLRSFSYLRTVTTQYHK</sequence>
<evidence type="ECO:0000313" key="3">
    <source>
        <dbReference type="Proteomes" id="UP000037035"/>
    </source>
</evidence>